<dbReference type="GO" id="GO:0016020">
    <property type="term" value="C:membrane"/>
    <property type="evidence" value="ECO:0007669"/>
    <property type="project" value="UniProtKB-SubCell"/>
</dbReference>
<gene>
    <name evidence="6" type="ORF">VTH8203_03200</name>
</gene>
<evidence type="ECO:0000256" key="3">
    <source>
        <dbReference type="ARBA" id="ARBA00022989"/>
    </source>
</evidence>
<evidence type="ECO:0000256" key="1">
    <source>
        <dbReference type="ARBA" id="ARBA00004141"/>
    </source>
</evidence>
<evidence type="ECO:0000256" key="4">
    <source>
        <dbReference type="ARBA" id="ARBA00023136"/>
    </source>
</evidence>
<dbReference type="EMBL" id="OANU01000064">
    <property type="protein sequence ID" value="SNX49552.1"/>
    <property type="molecule type" value="Genomic_DNA"/>
</dbReference>
<dbReference type="PANTHER" id="PTHR43823:SF4">
    <property type="entry name" value="SPORULATION PROTEIN YKVU"/>
    <property type="match status" value="1"/>
</dbReference>
<evidence type="ECO:0000256" key="2">
    <source>
        <dbReference type="ARBA" id="ARBA00022692"/>
    </source>
</evidence>
<name>A0A240ELH7_9VIBR</name>
<protein>
    <submittedName>
        <fullName evidence="6">Multidrug efflux pump VmrA</fullName>
    </submittedName>
</protein>
<dbReference type="AlphaFoldDB" id="A0A240ELH7"/>
<reference evidence="7" key="1">
    <citation type="submission" date="2016-06" db="EMBL/GenBank/DDBJ databases">
        <authorList>
            <person name="Rodrigo-Torres L."/>
            <person name="Arahal R.D."/>
            <person name="Lucena T."/>
        </authorList>
    </citation>
    <scope>NUCLEOTIDE SEQUENCE [LARGE SCALE GENOMIC DNA]</scope>
    <source>
        <strain evidence="7">CECT8203</strain>
    </source>
</reference>
<feature type="transmembrane region" description="Helical" evidence="5">
    <location>
        <begin position="14"/>
        <end position="38"/>
    </location>
</feature>
<evidence type="ECO:0000313" key="7">
    <source>
        <dbReference type="Proteomes" id="UP000219336"/>
    </source>
</evidence>
<keyword evidence="7" id="KW-1185">Reference proteome</keyword>
<comment type="subcellular location">
    <subcellularLocation>
        <location evidence="1">Membrane</location>
        <topology evidence="1">Multi-pass membrane protein</topology>
    </subcellularLocation>
</comment>
<feature type="transmembrane region" description="Helical" evidence="5">
    <location>
        <begin position="50"/>
        <end position="75"/>
    </location>
</feature>
<keyword evidence="4 5" id="KW-0472">Membrane</keyword>
<keyword evidence="3 5" id="KW-1133">Transmembrane helix</keyword>
<keyword evidence="2 5" id="KW-0812">Transmembrane</keyword>
<proteinExistence type="predicted"/>
<evidence type="ECO:0000256" key="5">
    <source>
        <dbReference type="SAM" id="Phobius"/>
    </source>
</evidence>
<dbReference type="PANTHER" id="PTHR43823">
    <property type="entry name" value="SPORULATION PROTEIN YKVU"/>
    <property type="match status" value="1"/>
</dbReference>
<evidence type="ECO:0000313" key="6">
    <source>
        <dbReference type="EMBL" id="SNX49552.1"/>
    </source>
</evidence>
<sequence>MSINLKSDPIQKSFIQYLLPALSGMVIKSTFIMGNAWFVGKGVGAEGLGAISLTIPAFSLFTAIAMMIGIGGAALMSIEYGKVTSALDKPCLISRYWLPLSLRP</sequence>
<organism evidence="6 7">
    <name type="scientific">Vibrio thalassae</name>
    <dbReference type="NCBI Taxonomy" id="1243014"/>
    <lineage>
        <taxon>Bacteria</taxon>
        <taxon>Pseudomonadati</taxon>
        <taxon>Pseudomonadota</taxon>
        <taxon>Gammaproteobacteria</taxon>
        <taxon>Vibrionales</taxon>
        <taxon>Vibrionaceae</taxon>
        <taxon>Vibrio</taxon>
    </lineage>
</organism>
<dbReference type="Proteomes" id="UP000219336">
    <property type="component" value="Unassembled WGS sequence"/>
</dbReference>
<dbReference type="InterPro" id="IPR051327">
    <property type="entry name" value="MATE_MepA_subfamily"/>
</dbReference>
<accession>A0A240ELH7</accession>